<dbReference type="InterPro" id="IPR000276">
    <property type="entry name" value="GPCR_Rhodpsn"/>
</dbReference>
<evidence type="ECO:0000256" key="4">
    <source>
        <dbReference type="ARBA" id="ARBA00022989"/>
    </source>
</evidence>
<evidence type="ECO:0000313" key="13">
    <source>
        <dbReference type="Proteomes" id="UP001591681"/>
    </source>
</evidence>
<feature type="region of interest" description="Disordered" evidence="9">
    <location>
        <begin position="306"/>
        <end position="404"/>
    </location>
</feature>
<dbReference type="PRINTS" id="PR00237">
    <property type="entry name" value="GPCRRHODOPSN"/>
</dbReference>
<feature type="domain" description="G-protein coupled receptors family 1 profile" evidence="11">
    <location>
        <begin position="22"/>
        <end position="276"/>
    </location>
</feature>
<evidence type="ECO:0000256" key="10">
    <source>
        <dbReference type="SAM" id="Phobius"/>
    </source>
</evidence>
<feature type="transmembrane region" description="Helical" evidence="10">
    <location>
        <begin position="171"/>
        <end position="194"/>
    </location>
</feature>
<name>A0ABD1KIX0_9TELE</name>
<dbReference type="GO" id="GO:0005886">
    <property type="term" value="C:plasma membrane"/>
    <property type="evidence" value="ECO:0007669"/>
    <property type="project" value="UniProtKB-SubCell"/>
</dbReference>
<dbReference type="PANTHER" id="PTHR22752:SF14">
    <property type="entry name" value="G-PROTEIN COUPLED RECEPTORS FAMILY 1 PROFILE DOMAIN-CONTAINING PROTEIN"/>
    <property type="match status" value="1"/>
</dbReference>
<reference evidence="12 13" key="1">
    <citation type="submission" date="2024-09" db="EMBL/GenBank/DDBJ databases">
        <title>A chromosome-level genome assembly of Gray's grenadier anchovy, Coilia grayii.</title>
        <authorList>
            <person name="Fu Z."/>
        </authorList>
    </citation>
    <scope>NUCLEOTIDE SEQUENCE [LARGE SCALE GENOMIC DNA]</scope>
    <source>
        <strain evidence="12">G4</strain>
        <tissue evidence="12">Muscle</tissue>
    </source>
</reference>
<dbReference type="Proteomes" id="UP001591681">
    <property type="component" value="Unassembled WGS sequence"/>
</dbReference>
<sequence length="404" mass="43736">MEASAVVYAALMICSSAFSVCGNSVLLLVLLLNKNLRTDTWPLTCSFCLCDLALGLSVIPLGAHTSLFRPEGYPSGGAVCQASAFLFVLLQLASVHSLTWATVDKFTEICFALSYASVFTARRAWAVLAAIWGYCLLNAALPLVGFGSYAYSAGRYMCVPSFRSSCAGFNVLFLGLGILAPILAMCCLYGYIVYVAKKQARRGTFVCNEQHCFYVPANNYLRSSIVMVATVVCLLVCWLPYIVICFYESFTGRESPEPAWATWLVLFTSALNPWINSMTQTRYRTALRLSLAKLRQLWERRCKSSVSQGTATQPPSTRESCSSSVSQSTATQPPSTRESCSSSVSQSTATQPPSTRESCSSSSSSSSSSMVPPPLEPPAAPPADHTCPKTLPRVYHNPTAPEST</sequence>
<feature type="transmembrane region" description="Helical" evidence="10">
    <location>
        <begin position="83"/>
        <end position="103"/>
    </location>
</feature>
<dbReference type="EMBL" id="JBHFQA010000005">
    <property type="protein sequence ID" value="KAL2099072.1"/>
    <property type="molecule type" value="Genomic_DNA"/>
</dbReference>
<dbReference type="Pfam" id="PF00001">
    <property type="entry name" value="7tm_1"/>
    <property type="match status" value="1"/>
</dbReference>
<proteinExistence type="predicted"/>
<feature type="transmembrane region" description="Helical" evidence="10">
    <location>
        <begin position="259"/>
        <end position="275"/>
    </location>
</feature>
<evidence type="ECO:0000256" key="5">
    <source>
        <dbReference type="ARBA" id="ARBA00023040"/>
    </source>
</evidence>
<keyword evidence="13" id="KW-1185">Reference proteome</keyword>
<dbReference type="InterPro" id="IPR017452">
    <property type="entry name" value="GPCR_Rhodpsn_7TM"/>
</dbReference>
<evidence type="ECO:0000256" key="6">
    <source>
        <dbReference type="ARBA" id="ARBA00023136"/>
    </source>
</evidence>
<evidence type="ECO:0000256" key="1">
    <source>
        <dbReference type="ARBA" id="ARBA00004651"/>
    </source>
</evidence>
<keyword evidence="5" id="KW-0297">G-protein coupled receptor</keyword>
<dbReference type="SUPFAM" id="SSF81321">
    <property type="entry name" value="Family A G protein-coupled receptor-like"/>
    <property type="match status" value="1"/>
</dbReference>
<feature type="transmembrane region" description="Helical" evidence="10">
    <location>
        <begin position="43"/>
        <end position="63"/>
    </location>
</feature>
<dbReference type="PROSITE" id="PS50262">
    <property type="entry name" value="G_PROTEIN_RECEP_F1_2"/>
    <property type="match status" value="1"/>
</dbReference>
<feature type="transmembrane region" description="Helical" evidence="10">
    <location>
        <begin position="225"/>
        <end position="247"/>
    </location>
</feature>
<dbReference type="Gene3D" id="1.20.1070.10">
    <property type="entry name" value="Rhodopsin 7-helix transmembrane proteins"/>
    <property type="match status" value="1"/>
</dbReference>
<accession>A0ABD1KIX0</accession>
<dbReference type="PANTHER" id="PTHR22752">
    <property type="entry name" value="G PROTEIN-COUPLED RECEPTOR"/>
    <property type="match status" value="1"/>
</dbReference>
<evidence type="ECO:0000256" key="9">
    <source>
        <dbReference type="SAM" id="MobiDB-lite"/>
    </source>
</evidence>
<dbReference type="AlphaFoldDB" id="A0ABD1KIX0"/>
<evidence type="ECO:0000259" key="11">
    <source>
        <dbReference type="PROSITE" id="PS50262"/>
    </source>
</evidence>
<comment type="subcellular location">
    <subcellularLocation>
        <location evidence="1">Cell membrane</location>
        <topology evidence="1">Multi-pass membrane protein</topology>
    </subcellularLocation>
</comment>
<keyword evidence="6 10" id="KW-0472">Membrane</keyword>
<keyword evidence="2" id="KW-1003">Cell membrane</keyword>
<comment type="caution">
    <text evidence="12">The sequence shown here is derived from an EMBL/GenBank/DDBJ whole genome shotgun (WGS) entry which is preliminary data.</text>
</comment>
<evidence type="ECO:0000256" key="2">
    <source>
        <dbReference type="ARBA" id="ARBA00022475"/>
    </source>
</evidence>
<organism evidence="12 13">
    <name type="scientific">Coilia grayii</name>
    <name type="common">Gray's grenadier anchovy</name>
    <dbReference type="NCBI Taxonomy" id="363190"/>
    <lineage>
        <taxon>Eukaryota</taxon>
        <taxon>Metazoa</taxon>
        <taxon>Chordata</taxon>
        <taxon>Craniata</taxon>
        <taxon>Vertebrata</taxon>
        <taxon>Euteleostomi</taxon>
        <taxon>Actinopterygii</taxon>
        <taxon>Neopterygii</taxon>
        <taxon>Teleostei</taxon>
        <taxon>Clupei</taxon>
        <taxon>Clupeiformes</taxon>
        <taxon>Clupeoidei</taxon>
        <taxon>Engraulidae</taxon>
        <taxon>Coilinae</taxon>
        <taxon>Coilia</taxon>
    </lineage>
</organism>
<dbReference type="CDD" id="cd00637">
    <property type="entry name" value="7tm_classA_rhodopsin-like"/>
    <property type="match status" value="1"/>
</dbReference>
<gene>
    <name evidence="12" type="ORF">ACEWY4_005552</name>
</gene>
<keyword evidence="7" id="KW-0675">Receptor</keyword>
<evidence type="ECO:0000256" key="3">
    <source>
        <dbReference type="ARBA" id="ARBA00022692"/>
    </source>
</evidence>
<protein>
    <recommendedName>
        <fullName evidence="11">G-protein coupled receptors family 1 profile domain-containing protein</fullName>
    </recommendedName>
</protein>
<evidence type="ECO:0000256" key="8">
    <source>
        <dbReference type="ARBA" id="ARBA00023224"/>
    </source>
</evidence>
<keyword evidence="4 10" id="KW-1133">Transmembrane helix</keyword>
<dbReference type="FunFam" id="1.20.1070.10:FF:000464">
    <property type="entry name" value="Trace amine-associated receptor 1"/>
    <property type="match status" value="1"/>
</dbReference>
<feature type="compositionally biased region" description="Pro residues" evidence="9">
    <location>
        <begin position="371"/>
        <end position="381"/>
    </location>
</feature>
<feature type="transmembrane region" description="Helical" evidence="10">
    <location>
        <begin position="6"/>
        <end position="31"/>
    </location>
</feature>
<evidence type="ECO:0000313" key="12">
    <source>
        <dbReference type="EMBL" id="KAL2099072.1"/>
    </source>
</evidence>
<feature type="transmembrane region" description="Helical" evidence="10">
    <location>
        <begin position="124"/>
        <end position="151"/>
    </location>
</feature>
<evidence type="ECO:0000256" key="7">
    <source>
        <dbReference type="ARBA" id="ARBA00023170"/>
    </source>
</evidence>
<feature type="compositionally biased region" description="Low complexity" evidence="9">
    <location>
        <begin position="313"/>
        <end position="370"/>
    </location>
</feature>
<keyword evidence="8" id="KW-0807">Transducer</keyword>
<dbReference type="GO" id="GO:0004930">
    <property type="term" value="F:G protein-coupled receptor activity"/>
    <property type="evidence" value="ECO:0007669"/>
    <property type="project" value="UniProtKB-KW"/>
</dbReference>
<keyword evidence="3 10" id="KW-0812">Transmembrane</keyword>